<keyword evidence="5 7" id="KW-0472">Membrane</keyword>
<evidence type="ECO:0000313" key="8">
    <source>
        <dbReference type="Ensembl" id="ENSACAP00000026336.1"/>
    </source>
</evidence>
<feature type="region of interest" description="Disordered" evidence="6">
    <location>
        <begin position="1"/>
        <end position="40"/>
    </location>
</feature>
<comment type="subcellular location">
    <subcellularLocation>
        <location evidence="1">Membrane</location>
    </subcellularLocation>
</comment>
<dbReference type="PANTHER" id="PTHR14948">
    <property type="entry name" value="NG5"/>
    <property type="match status" value="1"/>
</dbReference>
<feature type="region of interest" description="Disordered" evidence="6">
    <location>
        <begin position="100"/>
        <end position="122"/>
    </location>
</feature>
<dbReference type="InterPro" id="IPR007593">
    <property type="entry name" value="CD225/Dispanin_fam"/>
</dbReference>
<feature type="transmembrane region" description="Helical" evidence="7">
    <location>
        <begin position="62"/>
        <end position="86"/>
    </location>
</feature>
<sequence length="122" mass="13268">MEDDTSDVLNPPPYSNASDGPLPPQYQPYYNPPGARTNNEPVFQTSQTIVITHGQPISEPDYMAYSIFTILCCCLPLGIAALVYSVKVSVYVGEMSGENASGIWPYSPENSQQPSHSGHESL</sequence>
<evidence type="ECO:0000256" key="7">
    <source>
        <dbReference type="SAM" id="Phobius"/>
    </source>
</evidence>
<dbReference type="GeneTree" id="ENSGT01040000244553"/>
<accession>A0A803STP6</accession>
<reference evidence="8" key="3">
    <citation type="submission" date="2025-09" db="UniProtKB">
        <authorList>
            <consortium name="Ensembl"/>
        </authorList>
    </citation>
    <scope>IDENTIFICATION</scope>
</reference>
<evidence type="ECO:0000313" key="9">
    <source>
        <dbReference type="Proteomes" id="UP000001646"/>
    </source>
</evidence>
<dbReference type="Proteomes" id="UP000001646">
    <property type="component" value="Unplaced"/>
</dbReference>
<organism evidence="8 9">
    <name type="scientific">Anolis carolinensis</name>
    <name type="common">Green anole</name>
    <name type="synonym">American chameleon</name>
    <dbReference type="NCBI Taxonomy" id="28377"/>
    <lineage>
        <taxon>Eukaryota</taxon>
        <taxon>Metazoa</taxon>
        <taxon>Chordata</taxon>
        <taxon>Craniata</taxon>
        <taxon>Vertebrata</taxon>
        <taxon>Euteleostomi</taxon>
        <taxon>Lepidosauria</taxon>
        <taxon>Squamata</taxon>
        <taxon>Bifurcata</taxon>
        <taxon>Unidentata</taxon>
        <taxon>Episquamata</taxon>
        <taxon>Toxicofera</taxon>
        <taxon>Iguania</taxon>
        <taxon>Dactyloidae</taxon>
        <taxon>Anolis</taxon>
    </lineage>
</organism>
<keyword evidence="4 7" id="KW-1133">Transmembrane helix</keyword>
<keyword evidence="3 7" id="KW-0812">Transmembrane</keyword>
<reference evidence="8" key="2">
    <citation type="submission" date="2025-08" db="UniProtKB">
        <authorList>
            <consortium name="Ensembl"/>
        </authorList>
    </citation>
    <scope>IDENTIFICATION</scope>
</reference>
<evidence type="ECO:0000256" key="5">
    <source>
        <dbReference type="ARBA" id="ARBA00023136"/>
    </source>
</evidence>
<dbReference type="InterPro" id="IPR051423">
    <property type="entry name" value="CD225/Dispanin"/>
</dbReference>
<evidence type="ECO:0000256" key="1">
    <source>
        <dbReference type="ARBA" id="ARBA00004370"/>
    </source>
</evidence>
<evidence type="ECO:0000256" key="2">
    <source>
        <dbReference type="ARBA" id="ARBA00006843"/>
    </source>
</evidence>
<dbReference type="GO" id="GO:0016020">
    <property type="term" value="C:membrane"/>
    <property type="evidence" value="ECO:0007669"/>
    <property type="project" value="UniProtKB-SubCell"/>
</dbReference>
<dbReference type="InParanoid" id="A0A803STP6"/>
<evidence type="ECO:0000256" key="3">
    <source>
        <dbReference type="ARBA" id="ARBA00022692"/>
    </source>
</evidence>
<dbReference type="Ensembl" id="ENSACAT00000052821.1">
    <property type="protein sequence ID" value="ENSACAP00000026336.1"/>
    <property type="gene ID" value="ENSACAG00000045127.1"/>
</dbReference>
<proteinExistence type="inferred from homology"/>
<evidence type="ECO:0000256" key="4">
    <source>
        <dbReference type="ARBA" id="ARBA00022989"/>
    </source>
</evidence>
<dbReference type="PANTHER" id="PTHR14948:SF46">
    <property type="entry name" value="DISPANIN SUBFAMILY A MEMBER 2B-LIKE-RELATED"/>
    <property type="match status" value="1"/>
</dbReference>
<dbReference type="Pfam" id="PF04505">
    <property type="entry name" value="CD225"/>
    <property type="match status" value="1"/>
</dbReference>
<comment type="similarity">
    <text evidence="2">Belongs to the CD225/Dispanin family.</text>
</comment>
<evidence type="ECO:0000256" key="6">
    <source>
        <dbReference type="SAM" id="MobiDB-lite"/>
    </source>
</evidence>
<dbReference type="AlphaFoldDB" id="A0A803STP6"/>
<protein>
    <submittedName>
        <fullName evidence="8">Uncharacterized protein</fullName>
    </submittedName>
</protein>
<name>A0A803STP6_ANOCA</name>
<reference evidence="8" key="1">
    <citation type="submission" date="2009-12" db="EMBL/GenBank/DDBJ databases">
        <title>The Genome Sequence of Anolis carolinensis (Green Anole Lizard).</title>
        <authorList>
            <consortium name="The Genome Sequencing Platform"/>
            <person name="Di Palma F."/>
            <person name="Alfoldi J."/>
            <person name="Heiman D."/>
            <person name="Young S."/>
            <person name="Grabherr M."/>
            <person name="Johnson J."/>
            <person name="Lander E.S."/>
            <person name="Lindblad-Toh K."/>
        </authorList>
    </citation>
    <scope>NUCLEOTIDE SEQUENCE [LARGE SCALE GENOMIC DNA]</scope>
    <source>
        <strain evidence="8">JBL SC #1</strain>
    </source>
</reference>
<keyword evidence="9" id="KW-1185">Reference proteome</keyword>